<evidence type="ECO:0000313" key="1">
    <source>
        <dbReference type="EMBL" id="CDW28914.1"/>
    </source>
</evidence>
<sequence>MHHVIIPSTL</sequence>
<accession>A0A0K2TSA3</accession>
<dbReference type="EMBL" id="HACA01011553">
    <property type="protein sequence ID" value="CDW28914.1"/>
    <property type="molecule type" value="Transcribed_RNA"/>
</dbReference>
<reference evidence="1" key="1">
    <citation type="submission" date="2014-05" db="EMBL/GenBank/DDBJ databases">
        <authorList>
            <person name="Chronopoulou M."/>
        </authorList>
    </citation>
    <scope>NUCLEOTIDE SEQUENCE</scope>
    <source>
        <tissue evidence="1">Whole organism</tissue>
    </source>
</reference>
<organism evidence="1">
    <name type="scientific">Lepeophtheirus salmonis</name>
    <name type="common">Salmon louse</name>
    <name type="synonym">Caligus salmonis</name>
    <dbReference type="NCBI Taxonomy" id="72036"/>
    <lineage>
        <taxon>Eukaryota</taxon>
        <taxon>Metazoa</taxon>
        <taxon>Ecdysozoa</taxon>
        <taxon>Arthropoda</taxon>
        <taxon>Crustacea</taxon>
        <taxon>Multicrustacea</taxon>
        <taxon>Hexanauplia</taxon>
        <taxon>Copepoda</taxon>
        <taxon>Siphonostomatoida</taxon>
        <taxon>Caligidae</taxon>
        <taxon>Lepeophtheirus</taxon>
    </lineage>
</organism>
<proteinExistence type="predicted"/>
<name>A0A0K2TSA3_LEPSM</name>
<protein>
    <submittedName>
        <fullName evidence="1">Uncharacterized protein</fullName>
    </submittedName>
</protein>